<dbReference type="OrthoDB" id="6637778at2"/>
<dbReference type="EMBL" id="CP026377">
    <property type="protein sequence ID" value="AUX93145.1"/>
    <property type="molecule type" value="Genomic_DNA"/>
</dbReference>
<protein>
    <recommendedName>
        <fullName evidence="1">DUF8038 domain-containing protein</fullName>
    </recommendedName>
</protein>
<keyword evidence="3" id="KW-1185">Reference proteome</keyword>
<gene>
    <name evidence="2" type="ORF">C2E15_08675</name>
</gene>
<proteinExistence type="predicted"/>
<evidence type="ECO:0000259" key="1">
    <source>
        <dbReference type="Pfam" id="PF26124"/>
    </source>
</evidence>
<dbReference type="Pfam" id="PF26124">
    <property type="entry name" value="DUF8038"/>
    <property type="match status" value="1"/>
</dbReference>
<reference evidence="2 3" key="1">
    <citation type="submission" date="2018-01" db="EMBL/GenBank/DDBJ databases">
        <title>Complete and assembled Genome of Pantoea gaviniae DSM22758T.</title>
        <authorList>
            <person name="Stevens M.J.A."/>
            <person name="Zurfluh K."/>
            <person name="Stephan R."/>
        </authorList>
    </citation>
    <scope>NUCLEOTIDE SEQUENCE [LARGE SCALE GENOMIC DNA]</scope>
    <source>
        <strain evidence="2 3">DSM 22758</strain>
    </source>
</reference>
<dbReference type="RefSeq" id="WP_104957009.1">
    <property type="nucleotide sequence ID" value="NZ_CP026377.1"/>
</dbReference>
<organism evidence="2 3">
    <name type="scientific">Mixta gaviniae</name>
    <dbReference type="NCBI Taxonomy" id="665914"/>
    <lineage>
        <taxon>Bacteria</taxon>
        <taxon>Pseudomonadati</taxon>
        <taxon>Pseudomonadota</taxon>
        <taxon>Gammaproteobacteria</taxon>
        <taxon>Enterobacterales</taxon>
        <taxon>Erwiniaceae</taxon>
        <taxon>Mixta</taxon>
    </lineage>
</organism>
<sequence>MQVAMRVANSLCCGIPTQHNHEPRTTDETLKKMDERYDKMNVNEQPNVCYTLAMHAGVAGKTLTKNAEQEIARQTSGNANYNERYQQIMGITAGNARLHFNAADIPESGIINFRDRNNERLYHTAYIHRDPSGALSLMHNNGMALDRAMIANQAPDGAQHGGMVVYPLNQQRTANLQAFLDSGFSYHFSPASAINERVGQ</sequence>
<dbReference type="AlphaFoldDB" id="A0A2L0IEY0"/>
<accession>A0A2L0IEY0</accession>
<dbReference type="InterPro" id="IPR058351">
    <property type="entry name" value="DUF8038"/>
</dbReference>
<feature type="domain" description="DUF8038" evidence="1">
    <location>
        <begin position="32"/>
        <end position="198"/>
    </location>
</feature>
<name>A0A2L0IEY0_9GAMM</name>
<dbReference type="KEGG" id="pgz:C2E15_08675"/>
<evidence type="ECO:0000313" key="3">
    <source>
        <dbReference type="Proteomes" id="UP000238365"/>
    </source>
</evidence>
<evidence type="ECO:0000313" key="2">
    <source>
        <dbReference type="EMBL" id="AUX93145.1"/>
    </source>
</evidence>
<dbReference type="Proteomes" id="UP000238365">
    <property type="component" value="Chromosome"/>
</dbReference>